<dbReference type="GO" id="GO:0016787">
    <property type="term" value="F:hydrolase activity"/>
    <property type="evidence" value="ECO:0007669"/>
    <property type="project" value="UniProtKB-KW"/>
</dbReference>
<protein>
    <submittedName>
        <fullName evidence="2">Ribonuclease VapC</fullName>
        <ecNumber evidence="2">3.1.-.-</ecNumber>
    </submittedName>
</protein>
<keyword evidence="3" id="KW-1185">Reference proteome</keyword>
<evidence type="ECO:0000313" key="2">
    <source>
        <dbReference type="EMBL" id="NIJ08181.1"/>
    </source>
</evidence>
<reference evidence="2 3" key="1">
    <citation type="submission" date="2020-03" db="EMBL/GenBank/DDBJ databases">
        <title>Genomic Encyclopedia of Type Strains, Phase III (KMG-III): the genomes of soil and plant-associated and newly described type strains.</title>
        <authorList>
            <person name="Whitman W."/>
        </authorList>
    </citation>
    <scope>NUCLEOTIDE SEQUENCE [LARGE SCALE GENOMIC DNA]</scope>
    <source>
        <strain evidence="2 3">CECT 8804</strain>
    </source>
</reference>
<dbReference type="InterPro" id="IPR029060">
    <property type="entry name" value="PIN-like_dom_sf"/>
</dbReference>
<comment type="caution">
    <text evidence="2">The sequence shown here is derived from an EMBL/GenBank/DDBJ whole genome shotgun (WGS) entry which is preliminary data.</text>
</comment>
<dbReference type="Gene3D" id="3.40.50.1010">
    <property type="entry name" value="5'-nuclease"/>
    <property type="match status" value="1"/>
</dbReference>
<proteinExistence type="predicted"/>
<dbReference type="InterPro" id="IPR002716">
    <property type="entry name" value="PIN_dom"/>
</dbReference>
<keyword evidence="2" id="KW-0378">Hydrolase</keyword>
<sequence>MFIDASALVAIIAGETERNEMLAIIDQEPDSIWSPMSYWETVAALQSSHKMPITVARQEIENLATNALLRLVAIGPDELRVSLDAYERYGKGRHPARLNMGDCFAYACAKTNNARLLYKGDDFSKTDLA</sequence>
<dbReference type="SUPFAM" id="SSF88723">
    <property type="entry name" value="PIN domain-like"/>
    <property type="match status" value="1"/>
</dbReference>
<dbReference type="Proteomes" id="UP000727456">
    <property type="component" value="Unassembled WGS sequence"/>
</dbReference>
<evidence type="ECO:0000259" key="1">
    <source>
        <dbReference type="Pfam" id="PF01850"/>
    </source>
</evidence>
<accession>A0ABX0TRU7</accession>
<evidence type="ECO:0000313" key="3">
    <source>
        <dbReference type="Proteomes" id="UP000727456"/>
    </source>
</evidence>
<organism evidence="2 3">
    <name type="scientific">Sphingomonas vulcanisoli</name>
    <dbReference type="NCBI Taxonomy" id="1658060"/>
    <lineage>
        <taxon>Bacteria</taxon>
        <taxon>Pseudomonadati</taxon>
        <taxon>Pseudomonadota</taxon>
        <taxon>Alphaproteobacteria</taxon>
        <taxon>Sphingomonadales</taxon>
        <taxon>Sphingomonadaceae</taxon>
        <taxon>Sphingomonas</taxon>
    </lineage>
</organism>
<dbReference type="EMBL" id="JAAOZC010000004">
    <property type="protein sequence ID" value="NIJ08181.1"/>
    <property type="molecule type" value="Genomic_DNA"/>
</dbReference>
<dbReference type="EC" id="3.1.-.-" evidence="2"/>
<name>A0ABX0TRU7_9SPHN</name>
<feature type="domain" description="PIN" evidence="1">
    <location>
        <begin position="1"/>
        <end position="127"/>
    </location>
</feature>
<gene>
    <name evidence="2" type="ORF">FHS31_001798</name>
</gene>
<dbReference type="RefSeq" id="WP_243843375.1">
    <property type="nucleotide sequence ID" value="NZ_JAAOZC010000004.1"/>
</dbReference>
<dbReference type="Pfam" id="PF01850">
    <property type="entry name" value="PIN"/>
    <property type="match status" value="1"/>
</dbReference>
<dbReference type="CDD" id="cd09871">
    <property type="entry name" value="PIN_MtVapC28-VapC30-like"/>
    <property type="match status" value="1"/>
</dbReference>